<evidence type="ECO:0000256" key="1">
    <source>
        <dbReference type="ARBA" id="ARBA00023054"/>
    </source>
</evidence>
<evidence type="ECO:0000313" key="6">
    <source>
        <dbReference type="Proteomes" id="UP000596742"/>
    </source>
</evidence>
<feature type="region of interest" description="Disordered" evidence="3">
    <location>
        <begin position="1"/>
        <end position="51"/>
    </location>
</feature>
<feature type="compositionally biased region" description="Basic and acidic residues" evidence="3">
    <location>
        <begin position="912"/>
        <end position="923"/>
    </location>
</feature>
<feature type="domain" description="CAP-Gly" evidence="4">
    <location>
        <begin position="75"/>
        <end position="117"/>
    </location>
</feature>
<sequence length="1951" mass="219313">MASYSNKRIPIPEGKAKEKRRSFLPAPKTFGLQKEKQEEPRLFSPPPEDHADEELHVGDRIVISGVKSGTLLYFGKTHIASGFWCGIELDEPDGKHDGSVEGVRYFDCRVGHGIFAPADRVSKPEGSVVSVEDITETLRQIPQPKTKVRRLLPQPKSFNKHENTESLLRSKILEEQEEFQYRSEPPRIAPQQKTHYQPEYLYDRSNLNIDDLLTEQYGDSCVKKLSSTFTLSEGSRGSESEDYHHKSPRRFQNYGQQHYQGQGCVSTELEVTGNALNNTYILPAEKIEQLNRIYTDSGFILPSEKIEQLNRTHNDSGSSGDDSIGPELKDCLSSDGRKYFNLTFDTEGNNSPKHLSDSRNSDKIHHEISNECEVKTTPVSKSNQMSESMSSSLGVLDLEDVLFQTELLTDDLVDSSNLTDIEKIVQSCEKTKRVASLNETFENKNVITSTPLVTEKSKSLLDRTRTISHSKSCISTGIPEEVAQLSDNQILQNLRHNLNSTFQADQTRGVDLPIVGEDTLDWRQEASDSEEQQSDDSLEDSYSKNALRGYNEKGNMNATYTYGLDANTSSRNDSLSEKLQNLKLDKEDSIHSNKELSFQKVQSGLTKEQIHKLDKPMTDSGISVKGLTDSTNSLQSSTEGIIYRQRKPMTDSGISLQSDFGMADSQEMRWSQNLDSLQELTETSGLEEKQFGDPTQLEGGLKAGHKKRDRPLSLISTTSADTGYVPDTDSEVGTVTMNSPTEWSDRKTDDHKVTDLDQAYAETFKHYQSAVLKGTRRARDLESDSDMYSDAGTIIADTDTLREISSDIDNICGSLSEAKEALSEQLPSLDLLKAKVQTPAPTEDNEEDERIEADQQLDQDLDQEAGKAEVPQVNIEIVDEDGTTPTEEKKDEDVETDANKESSKTPRKMTPKKKELEKSDYKKPKVASRLADYINQPVPELSEEEKLERAKNRKNKFQKKVVKKVEKEDKNTSQSENRHKKVEKEPPKIIKRTPPKSKWDAVMNKIEDNQSAPPKPKTEVKSKLQEYLSTPIPVKKETEIKTPKKVSNMPTPDYSKIKSKLNLAAPPPAAKKVDNKKKSKLPAPGNLKRHSSISSNASSLMKLDLNDSGSSQIFGSALTSARSSFSDLHKEVSQDSKSHDKPSNPSVGRLSMPGKRERRDSTSSTISNISQESSSRPMTDRSSKVAERVSLRRQSMPVKSSIPPPTDLPRKSSIASRTNTGTNKVNKTLSTIKDLPSPTKKDTNSNKNKTKTKNVPKPSHRTEPEPKLTLSHAKQEILRLEALCENRTKELNVAKFEMKSCLSGFDAMSALVNYLSNDLKAFSCPKLAAQLHRIQQQLTESQTQTDDLKTHKSRLEQEIADLCTKHEQEKHRMVEENEKALAAEIVKFTLEKTRALQITEETQMKVLKQLKEIHSDEISRLKLEHTEDYMKIQLKHKDDILRLQHKHEGQMEELHKQHRDKLEEITKRFEAMKLNLADKVETLRTECDELRVRARDSEEILLRDSDIKVQMAVARYRHMPAEIESLKQVLDMRNDEIFKLRNKNIDLGRAVDELNIAKDKILALNQKIENLEAIITMKTDHEKQMNDKCQMLMKKFDKESKVNKRLSMNNEELMWKMSQSEGSMENLLKVGEPQNPADTVSPVLRRKTVSPVVSDQSPLRSPAYRRSLSSNIGEKSQDKKWKRKSASYLYEEKRTSPSRGSPTYRTHLGSDSLPNSPRTHLGSDSLSNSPRTKTTGRTNRMSHSCNDADVFEGPQPLPSPVAPPELSQSLDSDYFTSDKTDSSDKDTSTTISQSEDSISVTIFEKSNGVISPGTDTYHEDISEMSHSTDSNGVNSLVWDYEKFDSSCKSMESSRSMESSVASDTILEVNDASDNLTFSNSSTVEDISMPHSPDKGGDITMSQEFNSLDSVIEVSPHNEDKESAGENDQSKSNGDLPKSKIPSFIGMRESTV</sequence>
<feature type="compositionally biased region" description="Basic and acidic residues" evidence="3">
    <location>
        <begin position="886"/>
        <end position="904"/>
    </location>
</feature>
<dbReference type="GO" id="GO:0005634">
    <property type="term" value="C:nucleus"/>
    <property type="evidence" value="ECO:0007669"/>
    <property type="project" value="TreeGrafter"/>
</dbReference>
<keyword evidence="6" id="KW-1185">Reference proteome</keyword>
<feature type="compositionally biased region" description="Basic residues" evidence="3">
    <location>
        <begin position="951"/>
        <end position="962"/>
    </location>
</feature>
<feature type="compositionally biased region" description="Basic and acidic residues" evidence="3">
    <location>
        <begin position="1178"/>
        <end position="1190"/>
    </location>
</feature>
<feature type="compositionally biased region" description="Polar residues" evidence="3">
    <location>
        <begin position="1213"/>
        <end position="1231"/>
    </location>
</feature>
<gene>
    <name evidence="5" type="ORF">MGAL_10B086323</name>
</gene>
<reference evidence="5" key="1">
    <citation type="submission" date="2018-11" db="EMBL/GenBank/DDBJ databases">
        <authorList>
            <person name="Alioto T."/>
            <person name="Alioto T."/>
        </authorList>
    </citation>
    <scope>NUCLEOTIDE SEQUENCE</scope>
</reference>
<feature type="coiled-coil region" evidence="2">
    <location>
        <begin position="1338"/>
        <end position="1372"/>
    </location>
</feature>
<dbReference type="SUPFAM" id="SSF74924">
    <property type="entry name" value="Cap-Gly domain"/>
    <property type="match status" value="1"/>
</dbReference>
<protein>
    <recommendedName>
        <fullName evidence="4">CAP-Gly domain-containing protein</fullName>
    </recommendedName>
</protein>
<evidence type="ECO:0000256" key="2">
    <source>
        <dbReference type="SAM" id="Coils"/>
    </source>
</evidence>
<feature type="compositionally biased region" description="Basic and acidic residues" evidence="3">
    <location>
        <begin position="1776"/>
        <end position="1787"/>
    </location>
</feature>
<dbReference type="EMBL" id="UYJE01007725">
    <property type="protein sequence ID" value="VDI57412.1"/>
    <property type="molecule type" value="Genomic_DNA"/>
</dbReference>
<dbReference type="PROSITE" id="PS00845">
    <property type="entry name" value="CAP_GLY_1"/>
    <property type="match status" value="1"/>
</dbReference>
<evidence type="ECO:0000256" key="3">
    <source>
        <dbReference type="SAM" id="MobiDB-lite"/>
    </source>
</evidence>
<dbReference type="PANTHER" id="PTHR24200">
    <property type="entry name" value="TOUCAN, ISOFORM A"/>
    <property type="match status" value="1"/>
</dbReference>
<dbReference type="GO" id="GO:0008017">
    <property type="term" value="F:microtubule binding"/>
    <property type="evidence" value="ECO:0007669"/>
    <property type="project" value="TreeGrafter"/>
</dbReference>
<evidence type="ECO:0000313" key="5">
    <source>
        <dbReference type="EMBL" id="VDI57412.1"/>
    </source>
</evidence>
<feature type="compositionally biased region" description="Polar residues" evidence="3">
    <location>
        <begin position="1899"/>
        <end position="1908"/>
    </location>
</feature>
<feature type="region of interest" description="Disordered" evidence="3">
    <location>
        <begin position="1121"/>
        <end position="1267"/>
    </location>
</feature>
<feature type="compositionally biased region" description="Polar residues" evidence="3">
    <location>
        <begin position="731"/>
        <end position="742"/>
    </location>
</feature>
<organism evidence="5 6">
    <name type="scientific">Mytilus galloprovincialis</name>
    <name type="common">Mediterranean mussel</name>
    <dbReference type="NCBI Taxonomy" id="29158"/>
    <lineage>
        <taxon>Eukaryota</taxon>
        <taxon>Metazoa</taxon>
        <taxon>Spiralia</taxon>
        <taxon>Lophotrochozoa</taxon>
        <taxon>Mollusca</taxon>
        <taxon>Bivalvia</taxon>
        <taxon>Autobranchia</taxon>
        <taxon>Pteriomorphia</taxon>
        <taxon>Mytilida</taxon>
        <taxon>Mytiloidea</taxon>
        <taxon>Mytilidae</taxon>
        <taxon>Mytilinae</taxon>
        <taxon>Mytilus</taxon>
    </lineage>
</organism>
<dbReference type="PANTHER" id="PTHR24200:SF11">
    <property type="entry name" value="TOUCAN, ISOFORM A"/>
    <property type="match status" value="1"/>
</dbReference>
<proteinExistence type="predicted"/>
<dbReference type="InterPro" id="IPR051293">
    <property type="entry name" value="MTUS1/CCDC69"/>
</dbReference>
<feature type="compositionally biased region" description="Basic and acidic residues" evidence="3">
    <location>
        <begin position="33"/>
        <end position="51"/>
    </location>
</feature>
<dbReference type="PROSITE" id="PS50245">
    <property type="entry name" value="CAP_GLY_2"/>
    <property type="match status" value="1"/>
</dbReference>
<comment type="caution">
    <text evidence="5">The sequence shown here is derived from an EMBL/GenBank/DDBJ whole genome shotgun (WGS) entry which is preliminary data.</text>
</comment>
<name>A0A8B6G1J0_MYTGA</name>
<feature type="region of interest" description="Disordered" evidence="3">
    <location>
        <begin position="1629"/>
        <end position="1793"/>
    </location>
</feature>
<dbReference type="OrthoDB" id="2130750at2759"/>
<feature type="compositionally biased region" description="Low complexity" evidence="3">
    <location>
        <begin position="1162"/>
        <end position="1175"/>
    </location>
</feature>
<dbReference type="GO" id="GO:0005737">
    <property type="term" value="C:cytoplasm"/>
    <property type="evidence" value="ECO:0007669"/>
    <property type="project" value="TreeGrafter"/>
</dbReference>
<dbReference type="Gene3D" id="2.30.30.190">
    <property type="entry name" value="CAP Gly-rich-like domain"/>
    <property type="match status" value="1"/>
</dbReference>
<feature type="region of interest" description="Disordered" evidence="3">
    <location>
        <begin position="864"/>
        <end position="1094"/>
    </location>
</feature>
<dbReference type="InterPro" id="IPR036859">
    <property type="entry name" value="CAP-Gly_dom_sf"/>
</dbReference>
<accession>A0A8B6G1J0</accession>
<dbReference type="SMART" id="SM01052">
    <property type="entry name" value="CAP_GLY"/>
    <property type="match status" value="1"/>
</dbReference>
<feature type="region of interest" description="Disordered" evidence="3">
    <location>
        <begin position="685"/>
        <end position="750"/>
    </location>
</feature>
<keyword evidence="1 2" id="KW-0175">Coiled coil</keyword>
<feature type="coiled-coil region" evidence="2">
    <location>
        <begin position="1455"/>
        <end position="1500"/>
    </location>
</feature>
<feature type="compositionally biased region" description="Polar residues" evidence="3">
    <location>
        <begin position="1712"/>
        <end position="1745"/>
    </location>
</feature>
<feature type="compositionally biased region" description="Basic and acidic residues" evidence="3">
    <location>
        <begin position="1127"/>
        <end position="1142"/>
    </location>
</feature>
<feature type="region of interest" description="Disordered" evidence="3">
    <location>
        <begin position="1876"/>
        <end position="1951"/>
    </location>
</feature>
<evidence type="ECO:0000259" key="4">
    <source>
        <dbReference type="PROSITE" id="PS50245"/>
    </source>
</evidence>
<dbReference type="Proteomes" id="UP000596742">
    <property type="component" value="Unassembled WGS sequence"/>
</dbReference>
<dbReference type="InterPro" id="IPR000938">
    <property type="entry name" value="CAP-Gly_domain"/>
</dbReference>
<dbReference type="Pfam" id="PF01302">
    <property type="entry name" value="CAP_GLY"/>
    <property type="match status" value="1"/>
</dbReference>